<accession>A0ABW6UWY5</accession>
<proteinExistence type="predicted"/>
<comment type="caution">
    <text evidence="3">The sequence shown here is derived from an EMBL/GenBank/DDBJ whole genome shotgun (WGS) entry which is preliminary data.</text>
</comment>
<organism evidence="3 4">
    <name type="scientific">Streptomyces bluensis</name>
    <dbReference type="NCBI Taxonomy" id="33897"/>
    <lineage>
        <taxon>Bacteria</taxon>
        <taxon>Bacillati</taxon>
        <taxon>Actinomycetota</taxon>
        <taxon>Actinomycetes</taxon>
        <taxon>Kitasatosporales</taxon>
        <taxon>Streptomycetaceae</taxon>
        <taxon>Streptomyces</taxon>
    </lineage>
</organism>
<reference evidence="3 4" key="1">
    <citation type="submission" date="2024-10" db="EMBL/GenBank/DDBJ databases">
        <title>The Natural Products Discovery Center: Release of the First 8490 Sequenced Strains for Exploring Actinobacteria Biosynthetic Diversity.</title>
        <authorList>
            <person name="Kalkreuter E."/>
            <person name="Kautsar S.A."/>
            <person name="Yang D."/>
            <person name="Bader C.D."/>
            <person name="Teijaro C.N."/>
            <person name="Fluegel L."/>
            <person name="Davis C.M."/>
            <person name="Simpson J.R."/>
            <person name="Lauterbach L."/>
            <person name="Steele A.D."/>
            <person name="Gui C."/>
            <person name="Meng S."/>
            <person name="Li G."/>
            <person name="Viehrig K."/>
            <person name="Ye F."/>
            <person name="Su P."/>
            <person name="Kiefer A.F."/>
            <person name="Nichols A."/>
            <person name="Cepeda A.J."/>
            <person name="Yan W."/>
            <person name="Fan B."/>
            <person name="Jiang Y."/>
            <person name="Adhikari A."/>
            <person name="Zheng C.-J."/>
            <person name="Schuster L."/>
            <person name="Cowan T.M."/>
            <person name="Smanski M.J."/>
            <person name="Chevrette M.G."/>
            <person name="De Carvalho L.P.S."/>
            <person name="Shen B."/>
        </authorList>
    </citation>
    <scope>NUCLEOTIDE SEQUENCE [LARGE SCALE GENOMIC DNA]</scope>
    <source>
        <strain evidence="3 4">NPDC001390</strain>
    </source>
</reference>
<dbReference type="RefSeq" id="WP_351084800.1">
    <property type="nucleotide sequence ID" value="NZ_JBEOZG010000028.1"/>
</dbReference>
<gene>
    <name evidence="3" type="ORF">ACFY1D_34955</name>
</gene>
<evidence type="ECO:0000256" key="1">
    <source>
        <dbReference type="SAM" id="MobiDB-lite"/>
    </source>
</evidence>
<feature type="domain" description="Group II intron maturase-specific" evidence="2">
    <location>
        <begin position="2"/>
        <end position="43"/>
    </location>
</feature>
<protein>
    <submittedName>
        <fullName evidence="3">Group II intron maturase-specific domain-containing protein</fullName>
    </submittedName>
</protein>
<name>A0ABW6UWY5_9ACTN</name>
<evidence type="ECO:0000313" key="3">
    <source>
        <dbReference type="EMBL" id="MFF4526593.1"/>
    </source>
</evidence>
<feature type="region of interest" description="Disordered" evidence="1">
    <location>
        <begin position="45"/>
        <end position="73"/>
    </location>
</feature>
<dbReference type="Pfam" id="PF08388">
    <property type="entry name" value="GIIM"/>
    <property type="match status" value="1"/>
</dbReference>
<keyword evidence="4" id="KW-1185">Reference proteome</keyword>
<dbReference type="EMBL" id="JBIAWJ010000027">
    <property type="protein sequence ID" value="MFF4526593.1"/>
    <property type="molecule type" value="Genomic_DNA"/>
</dbReference>
<dbReference type="Proteomes" id="UP001602058">
    <property type="component" value="Unassembled WGS sequence"/>
</dbReference>
<evidence type="ECO:0000313" key="4">
    <source>
        <dbReference type="Proteomes" id="UP001602058"/>
    </source>
</evidence>
<sequence length="73" mass="8259">MIRAPTDRTSQQNPRKGLIRLNQIMRGWADYFKHSVREATLSPWPAACDGADGHPVPLQRQHDPHPLDSPNHA</sequence>
<evidence type="ECO:0000259" key="2">
    <source>
        <dbReference type="Pfam" id="PF08388"/>
    </source>
</evidence>
<dbReference type="InterPro" id="IPR013597">
    <property type="entry name" value="Mat_intron_G2"/>
</dbReference>